<dbReference type="GO" id="GO:0030160">
    <property type="term" value="F:synaptic receptor adaptor activity"/>
    <property type="evidence" value="ECO:0007669"/>
    <property type="project" value="TreeGrafter"/>
</dbReference>
<dbReference type="PANTHER" id="PTHR24135">
    <property type="entry name" value="SH3 AND MULTIPLE ANKYRIN REPEAT DOMAINS PROTEIN"/>
    <property type="match status" value="1"/>
</dbReference>
<evidence type="ECO:0000313" key="4">
    <source>
        <dbReference type="WBParaSite" id="GPUH_0000896601-mRNA-1"/>
    </source>
</evidence>
<dbReference type="Gene3D" id="2.30.42.10">
    <property type="match status" value="1"/>
</dbReference>
<name>A0A183DJR5_9BILA</name>
<dbReference type="SUPFAM" id="SSF50156">
    <property type="entry name" value="PDZ domain-like"/>
    <property type="match status" value="1"/>
</dbReference>
<dbReference type="AlphaFoldDB" id="A0A183DJR5"/>
<reference evidence="2 3" key="2">
    <citation type="submission" date="2018-11" db="EMBL/GenBank/DDBJ databases">
        <authorList>
            <consortium name="Pathogen Informatics"/>
        </authorList>
    </citation>
    <scope>NUCLEOTIDE SEQUENCE [LARGE SCALE GENOMIC DNA]</scope>
</reference>
<dbReference type="GO" id="GO:0014069">
    <property type="term" value="C:postsynaptic density"/>
    <property type="evidence" value="ECO:0007669"/>
    <property type="project" value="TreeGrafter"/>
</dbReference>
<dbReference type="PANTHER" id="PTHR24135:SF28">
    <property type="entry name" value="LD13733P"/>
    <property type="match status" value="1"/>
</dbReference>
<feature type="domain" description="PDZ" evidence="1">
    <location>
        <begin position="1"/>
        <end position="46"/>
    </location>
</feature>
<dbReference type="WBParaSite" id="GPUH_0000896601-mRNA-1">
    <property type="protein sequence ID" value="GPUH_0000896601-mRNA-1"/>
    <property type="gene ID" value="GPUH_0000896601"/>
</dbReference>
<dbReference type="InterPro" id="IPR036034">
    <property type="entry name" value="PDZ_sf"/>
</dbReference>
<gene>
    <name evidence="2" type="ORF">GPUH_LOCUS8956</name>
</gene>
<protein>
    <submittedName>
        <fullName evidence="4">PDZ domain-containing protein</fullName>
    </submittedName>
</protein>
<dbReference type="InterPro" id="IPR001478">
    <property type="entry name" value="PDZ"/>
</dbReference>
<evidence type="ECO:0000313" key="2">
    <source>
        <dbReference type="EMBL" id="VDK66639.1"/>
    </source>
</evidence>
<dbReference type="OrthoDB" id="5874879at2759"/>
<dbReference type="PROSITE" id="PS50106">
    <property type="entry name" value="PDZ"/>
    <property type="match status" value="1"/>
</dbReference>
<dbReference type="GO" id="GO:0043197">
    <property type="term" value="C:dendritic spine"/>
    <property type="evidence" value="ECO:0007669"/>
    <property type="project" value="TreeGrafter"/>
</dbReference>
<organism evidence="4">
    <name type="scientific">Gongylonema pulchrum</name>
    <dbReference type="NCBI Taxonomy" id="637853"/>
    <lineage>
        <taxon>Eukaryota</taxon>
        <taxon>Metazoa</taxon>
        <taxon>Ecdysozoa</taxon>
        <taxon>Nematoda</taxon>
        <taxon>Chromadorea</taxon>
        <taxon>Rhabditida</taxon>
        <taxon>Spirurina</taxon>
        <taxon>Spiruromorpha</taxon>
        <taxon>Spiruroidea</taxon>
        <taxon>Gongylonematidae</taxon>
        <taxon>Gongylonema</taxon>
    </lineage>
</organism>
<dbReference type="Proteomes" id="UP000271098">
    <property type="component" value="Unassembled WGS sequence"/>
</dbReference>
<sequence length="105" mass="11272">MKAGVYPGDYLLQVNGIDVRQVPHDQVLDLIKSFGDTVTFKVITVNPNCQYLDNVSLTMPSISRSGITSDVLCNHCAAACCSALLNQNFAVTLLLNSISAISGMH</sequence>
<dbReference type="GO" id="GO:0045211">
    <property type="term" value="C:postsynaptic membrane"/>
    <property type="evidence" value="ECO:0007669"/>
    <property type="project" value="TreeGrafter"/>
</dbReference>
<evidence type="ECO:0000259" key="1">
    <source>
        <dbReference type="PROSITE" id="PS50106"/>
    </source>
</evidence>
<proteinExistence type="predicted"/>
<accession>A0A183DJR5</accession>
<dbReference type="InterPro" id="IPR051569">
    <property type="entry name" value="SHANK"/>
</dbReference>
<dbReference type="EMBL" id="UYRT01027700">
    <property type="protein sequence ID" value="VDK66639.1"/>
    <property type="molecule type" value="Genomic_DNA"/>
</dbReference>
<keyword evidence="3" id="KW-1185">Reference proteome</keyword>
<evidence type="ECO:0000313" key="3">
    <source>
        <dbReference type="Proteomes" id="UP000271098"/>
    </source>
</evidence>
<dbReference type="Pfam" id="PF00595">
    <property type="entry name" value="PDZ"/>
    <property type="match status" value="1"/>
</dbReference>
<dbReference type="GO" id="GO:0035255">
    <property type="term" value="F:ionotropic glutamate receptor binding"/>
    <property type="evidence" value="ECO:0007669"/>
    <property type="project" value="TreeGrafter"/>
</dbReference>
<reference evidence="4" key="1">
    <citation type="submission" date="2016-06" db="UniProtKB">
        <authorList>
            <consortium name="WormBaseParasite"/>
        </authorList>
    </citation>
    <scope>IDENTIFICATION</scope>
</reference>